<evidence type="ECO:0000313" key="3">
    <source>
        <dbReference type="EMBL" id="MFB4194001.1"/>
    </source>
</evidence>
<dbReference type="EMBL" id="JBHGBT010000004">
    <property type="protein sequence ID" value="MFB4194001.1"/>
    <property type="molecule type" value="Genomic_DNA"/>
</dbReference>
<dbReference type="RefSeq" id="WP_375062031.1">
    <property type="nucleotide sequence ID" value="NZ_JBHGBT010000004.1"/>
</dbReference>
<organism evidence="3 4">
    <name type="scientific">Streptomyces carpaticus</name>
    <dbReference type="NCBI Taxonomy" id="285558"/>
    <lineage>
        <taxon>Bacteria</taxon>
        <taxon>Bacillati</taxon>
        <taxon>Actinomycetota</taxon>
        <taxon>Actinomycetes</taxon>
        <taxon>Kitasatosporales</taxon>
        <taxon>Streptomycetaceae</taxon>
        <taxon>Streptomyces</taxon>
    </lineage>
</organism>
<comment type="caution">
    <text evidence="3">The sequence shown here is derived from an EMBL/GenBank/DDBJ whole genome shotgun (WGS) entry which is preliminary data.</text>
</comment>
<feature type="region of interest" description="Disordered" evidence="1">
    <location>
        <begin position="69"/>
        <end position="148"/>
    </location>
</feature>
<keyword evidence="2" id="KW-0472">Membrane</keyword>
<evidence type="ECO:0008006" key="5">
    <source>
        <dbReference type="Google" id="ProtNLM"/>
    </source>
</evidence>
<sequence>MRRDLTDREAATVRAAFDIALRDEPPLPSVTDAAVTGGRRLRRRRTALTATAAGAGALALAGLAFLGIGTSTGAVDPDPPPVLPATQPPVEEDDFGPPLEPVPDPEPDPDHNADRGPGPDPARENTPPRTDPFDGWSDEETDRMGRYG</sequence>
<feature type="compositionally biased region" description="Pro residues" evidence="1">
    <location>
        <begin position="77"/>
        <end position="87"/>
    </location>
</feature>
<feature type="transmembrane region" description="Helical" evidence="2">
    <location>
        <begin position="47"/>
        <end position="68"/>
    </location>
</feature>
<gene>
    <name evidence="3" type="ORF">ACE11A_06475</name>
</gene>
<accession>A0ABV4ZIQ1</accession>
<dbReference type="Proteomes" id="UP001577267">
    <property type="component" value="Unassembled WGS sequence"/>
</dbReference>
<protein>
    <recommendedName>
        <fullName evidence="5">Cellulase</fullName>
    </recommendedName>
</protein>
<keyword evidence="2" id="KW-1133">Transmembrane helix</keyword>
<keyword evidence="2" id="KW-0812">Transmembrane</keyword>
<proteinExistence type="predicted"/>
<reference evidence="3 4" key="1">
    <citation type="submission" date="2024-09" db="EMBL/GenBank/DDBJ databases">
        <title>Draft genome sequence of multifaceted antimicrobials producing Streptomyces sp. strain FH1.</title>
        <authorList>
            <person name="Hassan F."/>
            <person name="Ali H."/>
            <person name="Hassan N."/>
            <person name="Nawaz A."/>
        </authorList>
    </citation>
    <scope>NUCLEOTIDE SEQUENCE [LARGE SCALE GENOMIC DNA]</scope>
    <source>
        <strain evidence="3 4">FH1</strain>
    </source>
</reference>
<name>A0ABV4ZIQ1_9ACTN</name>
<keyword evidence="4" id="KW-1185">Reference proteome</keyword>
<evidence type="ECO:0000256" key="1">
    <source>
        <dbReference type="SAM" id="MobiDB-lite"/>
    </source>
</evidence>
<evidence type="ECO:0000256" key="2">
    <source>
        <dbReference type="SAM" id="Phobius"/>
    </source>
</evidence>
<evidence type="ECO:0000313" key="4">
    <source>
        <dbReference type="Proteomes" id="UP001577267"/>
    </source>
</evidence>